<dbReference type="PANTHER" id="PTHR10322:SF23">
    <property type="entry name" value="DNA POLYMERASE DELTA CATALYTIC SUBUNIT"/>
    <property type="match status" value="1"/>
</dbReference>
<dbReference type="InterPro" id="IPR006134">
    <property type="entry name" value="DNA-dir_DNA_pol_B_multi_dom"/>
</dbReference>
<dbReference type="Proteomes" id="UP000000600">
    <property type="component" value="Unassembled WGS sequence"/>
</dbReference>
<keyword evidence="3" id="KW-0411">Iron-sulfur</keyword>
<accession>A0DPB1</accession>
<evidence type="ECO:0000256" key="2">
    <source>
        <dbReference type="ARBA" id="ARBA00012417"/>
    </source>
</evidence>
<dbReference type="GO" id="GO:0051539">
    <property type="term" value="F:4 iron, 4 sulfur cluster binding"/>
    <property type="evidence" value="ECO:0007669"/>
    <property type="project" value="UniProtKB-KW"/>
</dbReference>
<gene>
    <name evidence="12" type="ORF">GSPATT00019060001</name>
</gene>
<dbReference type="AlphaFoldDB" id="A0DPB1"/>
<keyword evidence="13" id="KW-1185">Reference proteome</keyword>
<name>A0DPB1_PARTE</name>
<dbReference type="Gene3D" id="1.10.132.60">
    <property type="entry name" value="DNA polymerase family B, C-terminal domain"/>
    <property type="match status" value="1"/>
</dbReference>
<dbReference type="STRING" id="5888.A0DPB1"/>
<evidence type="ECO:0000313" key="13">
    <source>
        <dbReference type="Proteomes" id="UP000000600"/>
    </source>
</evidence>
<dbReference type="PANTHER" id="PTHR10322">
    <property type="entry name" value="DNA POLYMERASE CATALYTIC SUBUNIT"/>
    <property type="match status" value="1"/>
</dbReference>
<dbReference type="GO" id="GO:0005634">
    <property type="term" value="C:nucleus"/>
    <property type="evidence" value="ECO:0007669"/>
    <property type="project" value="UniProtKB-SubCell"/>
</dbReference>
<evidence type="ECO:0000259" key="11">
    <source>
        <dbReference type="Pfam" id="PF14260"/>
    </source>
</evidence>
<dbReference type="GO" id="GO:0008270">
    <property type="term" value="F:zinc ion binding"/>
    <property type="evidence" value="ECO:0007669"/>
    <property type="project" value="UniProtKB-KW"/>
</dbReference>
<evidence type="ECO:0000256" key="3">
    <source>
        <dbReference type="ARBA" id="ARBA00022485"/>
    </source>
</evidence>
<dbReference type="InterPro" id="IPR025687">
    <property type="entry name" value="Znf-C4pol"/>
</dbReference>
<evidence type="ECO:0000256" key="1">
    <source>
        <dbReference type="ARBA" id="ARBA00004123"/>
    </source>
</evidence>
<evidence type="ECO:0000256" key="5">
    <source>
        <dbReference type="ARBA" id="ARBA00022695"/>
    </source>
</evidence>
<proteinExistence type="predicted"/>
<keyword evidence="5" id="KW-0548">Nucleotidyltransferase</keyword>
<keyword evidence="3" id="KW-0004">4Fe-4S</keyword>
<dbReference type="GO" id="GO:0000166">
    <property type="term" value="F:nucleotide binding"/>
    <property type="evidence" value="ECO:0007669"/>
    <property type="project" value="InterPro"/>
</dbReference>
<evidence type="ECO:0000256" key="7">
    <source>
        <dbReference type="ARBA" id="ARBA00022932"/>
    </source>
</evidence>
<dbReference type="InterPro" id="IPR042087">
    <property type="entry name" value="DNA_pol_B_thumb"/>
</dbReference>
<dbReference type="KEGG" id="ptm:GSPATT00019060001"/>
<dbReference type="OMA" id="TNPQKPD"/>
<evidence type="ECO:0000259" key="10">
    <source>
        <dbReference type="Pfam" id="PF00136"/>
    </source>
</evidence>
<evidence type="ECO:0000256" key="8">
    <source>
        <dbReference type="ARBA" id="ARBA00023242"/>
    </source>
</evidence>
<comment type="subcellular location">
    <subcellularLocation>
        <location evidence="1">Nucleus</location>
    </subcellularLocation>
</comment>
<keyword evidence="4" id="KW-0808">Transferase</keyword>
<evidence type="ECO:0000256" key="6">
    <source>
        <dbReference type="ARBA" id="ARBA00022771"/>
    </source>
</evidence>
<dbReference type="SUPFAM" id="SSF56672">
    <property type="entry name" value="DNA/RNA polymerases"/>
    <property type="match status" value="1"/>
</dbReference>
<dbReference type="InterPro" id="IPR043502">
    <property type="entry name" value="DNA/RNA_pol_sf"/>
</dbReference>
<keyword evidence="7" id="KW-0239">DNA-directed DNA polymerase</keyword>
<dbReference type="HOGENOM" id="CLU_807183_0_0_1"/>
<keyword evidence="6" id="KW-0479">Metal-binding</keyword>
<dbReference type="Pfam" id="PF14260">
    <property type="entry name" value="zf-C4pol"/>
    <property type="match status" value="1"/>
</dbReference>
<comment type="catalytic activity">
    <reaction evidence="9">
        <text>DNA(n) + a 2'-deoxyribonucleoside 5'-triphosphate = DNA(n+1) + diphosphate</text>
        <dbReference type="Rhea" id="RHEA:22508"/>
        <dbReference type="Rhea" id="RHEA-COMP:17339"/>
        <dbReference type="Rhea" id="RHEA-COMP:17340"/>
        <dbReference type="ChEBI" id="CHEBI:33019"/>
        <dbReference type="ChEBI" id="CHEBI:61560"/>
        <dbReference type="ChEBI" id="CHEBI:173112"/>
        <dbReference type="EC" id="2.7.7.7"/>
    </reaction>
</comment>
<dbReference type="Pfam" id="PF00136">
    <property type="entry name" value="DNA_pol_B"/>
    <property type="match status" value="1"/>
</dbReference>
<keyword evidence="6" id="KW-0863">Zinc-finger</keyword>
<keyword evidence="6" id="KW-0862">Zinc</keyword>
<dbReference type="GeneID" id="5038060"/>
<dbReference type="eggNOG" id="KOG0969">
    <property type="taxonomic scope" value="Eukaryota"/>
</dbReference>
<protein>
    <recommendedName>
        <fullName evidence="2">DNA-directed DNA polymerase</fullName>
        <ecNumber evidence="2">2.7.7.7</ecNumber>
    </recommendedName>
</protein>
<dbReference type="EC" id="2.7.7.7" evidence="2"/>
<reference evidence="12 13" key="1">
    <citation type="journal article" date="2006" name="Nature">
        <title>Global trends of whole-genome duplications revealed by the ciliate Paramecium tetraurelia.</title>
        <authorList>
            <consortium name="Genoscope"/>
            <person name="Aury J.-M."/>
            <person name="Jaillon O."/>
            <person name="Duret L."/>
            <person name="Noel B."/>
            <person name="Jubin C."/>
            <person name="Porcel B.M."/>
            <person name="Segurens B."/>
            <person name="Daubin V."/>
            <person name="Anthouard V."/>
            <person name="Aiach N."/>
            <person name="Arnaiz O."/>
            <person name="Billaut A."/>
            <person name="Beisson J."/>
            <person name="Blanc I."/>
            <person name="Bouhouche K."/>
            <person name="Camara F."/>
            <person name="Duharcourt S."/>
            <person name="Guigo R."/>
            <person name="Gogendeau D."/>
            <person name="Katinka M."/>
            <person name="Keller A.-M."/>
            <person name="Kissmehl R."/>
            <person name="Klotz C."/>
            <person name="Koll F."/>
            <person name="Le Moue A."/>
            <person name="Lepere C."/>
            <person name="Malinsky S."/>
            <person name="Nowacki M."/>
            <person name="Nowak J.K."/>
            <person name="Plattner H."/>
            <person name="Poulain J."/>
            <person name="Ruiz F."/>
            <person name="Serrano V."/>
            <person name="Zagulski M."/>
            <person name="Dessen P."/>
            <person name="Betermier M."/>
            <person name="Weissenbach J."/>
            <person name="Scarpelli C."/>
            <person name="Schachter V."/>
            <person name="Sperling L."/>
            <person name="Meyer E."/>
            <person name="Cohen J."/>
            <person name="Wincker P."/>
        </authorList>
    </citation>
    <scope>NUCLEOTIDE SEQUENCE [LARGE SCALE GENOMIC DNA]</scope>
    <source>
        <strain evidence="12 13">Stock d4-2</strain>
    </source>
</reference>
<dbReference type="RefSeq" id="XP_001452275.1">
    <property type="nucleotide sequence ID" value="XM_001452238.1"/>
</dbReference>
<evidence type="ECO:0000256" key="9">
    <source>
        <dbReference type="ARBA" id="ARBA00049244"/>
    </source>
</evidence>
<dbReference type="GO" id="GO:0003677">
    <property type="term" value="F:DNA binding"/>
    <property type="evidence" value="ECO:0007669"/>
    <property type="project" value="InterPro"/>
</dbReference>
<dbReference type="EMBL" id="CT868529">
    <property type="protein sequence ID" value="CAK84878.1"/>
    <property type="molecule type" value="Genomic_DNA"/>
</dbReference>
<evidence type="ECO:0000313" key="12">
    <source>
        <dbReference type="EMBL" id="CAK84878.1"/>
    </source>
</evidence>
<evidence type="ECO:0000256" key="4">
    <source>
        <dbReference type="ARBA" id="ARBA00022679"/>
    </source>
</evidence>
<dbReference type="InParanoid" id="A0DPB1"/>
<feature type="domain" description="C4-type zinc-finger of DNA polymerase delta" evidence="11">
    <location>
        <begin position="249"/>
        <end position="319"/>
    </location>
</feature>
<feature type="domain" description="DNA-directed DNA polymerase family B multifunctional" evidence="10">
    <location>
        <begin position="11"/>
        <end position="205"/>
    </location>
</feature>
<dbReference type="OrthoDB" id="2414538at2759"/>
<dbReference type="GO" id="GO:0003887">
    <property type="term" value="F:DNA-directed DNA polymerase activity"/>
    <property type="evidence" value="ECO:0007669"/>
    <property type="project" value="UniProtKB-KW"/>
</dbReference>
<organism evidence="12 13">
    <name type="scientific">Paramecium tetraurelia</name>
    <dbReference type="NCBI Taxonomy" id="5888"/>
    <lineage>
        <taxon>Eukaryota</taxon>
        <taxon>Sar</taxon>
        <taxon>Alveolata</taxon>
        <taxon>Ciliophora</taxon>
        <taxon>Intramacronucleata</taxon>
        <taxon>Oligohymenophorea</taxon>
        <taxon>Peniculida</taxon>
        <taxon>Parameciidae</taxon>
        <taxon>Paramecium</taxon>
    </lineage>
</organism>
<keyword evidence="3" id="KW-0408">Iron</keyword>
<keyword evidence="8" id="KW-0539">Nucleus</keyword>
<sequence length="341" mass="40515">MYQFPFFVSMQKNVYVGIYLWEETKLVADKIEQKGICTVRRDNTQFLRDMLNQVLHEILIEQNNKKAVSIVKEKIQQLLNGEINISNLIISKSLSIKIQEPDFVDEDLINKEEEFHSYPDKYHDTNDFRKQPHVKVAQDKVKNKQSNTFQKGDRISYVIVENIPGQQLSENAQDPLEAFKNNYKLNIQYYINQIKIPIIHILEHIIPNPEALFNLNQYTSVPKKTFCNVVQNNGSKKALNKYLKKRITCVNCRDEVPINKPVCFNCRSQQSEILFKISQQLINSQSRFQKYNMICQQCQQSQFDQVICKNEECHTYYKRNQEQIILQNTWDKYDQIYYCEW</sequence>
<dbReference type="InterPro" id="IPR050240">
    <property type="entry name" value="DNA_pol_type-B"/>
</dbReference>